<evidence type="ECO:0000259" key="1">
    <source>
        <dbReference type="Pfam" id="PF08818"/>
    </source>
</evidence>
<evidence type="ECO:0000313" key="3">
    <source>
        <dbReference type="Proteomes" id="UP000746690"/>
    </source>
</evidence>
<evidence type="ECO:0000313" key="2">
    <source>
        <dbReference type="EMBL" id="NMH86163.1"/>
    </source>
</evidence>
<dbReference type="SUPFAM" id="SSF159888">
    <property type="entry name" value="YdhG-like"/>
    <property type="match status" value="1"/>
</dbReference>
<dbReference type="Proteomes" id="UP000746690">
    <property type="component" value="Unassembled WGS sequence"/>
</dbReference>
<dbReference type="InterPro" id="IPR014922">
    <property type="entry name" value="YdhG-like"/>
</dbReference>
<dbReference type="Pfam" id="PF08818">
    <property type="entry name" value="DUF1801"/>
    <property type="match status" value="1"/>
</dbReference>
<reference evidence="2 3" key="1">
    <citation type="submission" date="2020-04" db="EMBL/GenBank/DDBJ databases">
        <title>A Flavivirga sp. nov.</title>
        <authorList>
            <person name="Sun X."/>
        </authorList>
    </citation>
    <scope>NUCLEOTIDE SEQUENCE [LARGE SCALE GENOMIC DNA]</scope>
    <source>
        <strain evidence="2 3">Y03</strain>
    </source>
</reference>
<organism evidence="2 3">
    <name type="scientific">Flavivirga algicola</name>
    <dbReference type="NCBI Taxonomy" id="2729136"/>
    <lineage>
        <taxon>Bacteria</taxon>
        <taxon>Pseudomonadati</taxon>
        <taxon>Bacteroidota</taxon>
        <taxon>Flavobacteriia</taxon>
        <taxon>Flavobacteriales</taxon>
        <taxon>Flavobacteriaceae</taxon>
        <taxon>Flavivirga</taxon>
    </lineage>
</organism>
<accession>A0ABX1RTX2</accession>
<dbReference type="EMBL" id="JABBHF010000001">
    <property type="protein sequence ID" value="NMH86163.1"/>
    <property type="molecule type" value="Genomic_DNA"/>
</dbReference>
<protein>
    <submittedName>
        <fullName evidence="2">DUF1801 domain-containing protein</fullName>
    </submittedName>
</protein>
<feature type="domain" description="YdhG-like" evidence="1">
    <location>
        <begin position="16"/>
        <end position="107"/>
    </location>
</feature>
<sequence length="116" mass="13923">MKETDTYYLNIKEPNKSTLLALRNIIFDQNKEVIEFLKFKTPCFEYRSKVFCYLWIDKETNKPCLLMQEGKYLNHPDLEKTKHKHIEIFRINPNEDLPIKKIVSILNAGLEFLEKE</sequence>
<proteinExistence type="predicted"/>
<name>A0ABX1RTX2_9FLAO</name>
<dbReference type="Gene3D" id="3.90.1150.200">
    <property type="match status" value="1"/>
</dbReference>
<keyword evidence="3" id="KW-1185">Reference proteome</keyword>
<comment type="caution">
    <text evidence="2">The sequence shown here is derived from an EMBL/GenBank/DDBJ whole genome shotgun (WGS) entry which is preliminary data.</text>
</comment>
<gene>
    <name evidence="2" type="ORF">HHX25_01480</name>
</gene>